<evidence type="ECO:0000256" key="5">
    <source>
        <dbReference type="ARBA" id="ARBA00022517"/>
    </source>
</evidence>
<dbReference type="PANTHER" id="PTHR28127:SF1">
    <property type="entry name" value="RIBOSOME ASSEMBLY PROTEIN 3"/>
    <property type="match status" value="1"/>
</dbReference>
<reference evidence="9 10" key="1">
    <citation type="journal article" date="2024" name="IMA Fungus">
        <title>IMA Genome - F19 : A genome assembly and annotation guide to empower mycologists, including annotated draft genome sequences of Ceratocystis pirilliformis, Diaporthe australafricana, Fusarium ophioides, Paecilomyces lecythidis, and Sporothrix stenoceras.</title>
        <authorList>
            <person name="Aylward J."/>
            <person name="Wilson A.M."/>
            <person name="Visagie C.M."/>
            <person name="Spraker J."/>
            <person name="Barnes I."/>
            <person name="Buitendag C."/>
            <person name="Ceriani C."/>
            <person name="Del Mar Angel L."/>
            <person name="du Plessis D."/>
            <person name="Fuchs T."/>
            <person name="Gasser K."/>
            <person name="Kramer D."/>
            <person name="Li W."/>
            <person name="Munsamy K."/>
            <person name="Piso A."/>
            <person name="Price J.L."/>
            <person name="Sonnekus B."/>
            <person name="Thomas C."/>
            <person name="van der Nest A."/>
            <person name="van Dijk A."/>
            <person name="van Heerden A."/>
            <person name="van Vuuren N."/>
            <person name="Yilmaz N."/>
            <person name="Duong T.A."/>
            <person name="van der Merwe N.A."/>
            <person name="Wingfield M.J."/>
            <person name="Wingfield B.D."/>
        </authorList>
    </citation>
    <scope>NUCLEOTIDE SEQUENCE [LARGE SCALE GENOMIC DNA]</scope>
    <source>
        <strain evidence="9 10">CMW 12675</strain>
    </source>
</reference>
<dbReference type="Proteomes" id="UP001583280">
    <property type="component" value="Unassembled WGS sequence"/>
</dbReference>
<evidence type="ECO:0000256" key="7">
    <source>
        <dbReference type="ARBA" id="ARBA00023274"/>
    </source>
</evidence>
<evidence type="ECO:0000256" key="1">
    <source>
        <dbReference type="ARBA" id="ARBA00003035"/>
    </source>
</evidence>
<dbReference type="Pfam" id="PF14615">
    <property type="entry name" value="Rsa3"/>
    <property type="match status" value="1"/>
</dbReference>
<dbReference type="PANTHER" id="PTHR28127">
    <property type="entry name" value="RIBOSOME ASSEMBLY PROTEIN 3"/>
    <property type="match status" value="1"/>
</dbReference>
<evidence type="ECO:0000256" key="3">
    <source>
        <dbReference type="ARBA" id="ARBA00006256"/>
    </source>
</evidence>
<sequence length="82" mass="9192">MTLYNSLLKMPTPSTNDVFSAYYLQRTTNELAEDLDRVRAAEDFKADSIQLLVHALQQGAATFTSTEQHRVAVATKEEVSNE</sequence>
<evidence type="ECO:0000313" key="9">
    <source>
        <dbReference type="EMBL" id="KAL1898659.1"/>
    </source>
</evidence>
<evidence type="ECO:0000259" key="8">
    <source>
        <dbReference type="Pfam" id="PF14615"/>
    </source>
</evidence>
<dbReference type="InterPro" id="IPR028217">
    <property type="entry name" value="Rsa3_C"/>
</dbReference>
<comment type="subcellular location">
    <subcellularLocation>
        <location evidence="2">Nucleus</location>
        <location evidence="2">Nucleolus</location>
    </subcellularLocation>
</comment>
<protein>
    <recommendedName>
        <fullName evidence="4">Ribosome assembly protein 3</fullName>
    </recommendedName>
</protein>
<keyword evidence="7" id="KW-0687">Ribonucleoprotein</keyword>
<evidence type="ECO:0000256" key="4">
    <source>
        <dbReference type="ARBA" id="ARBA00015339"/>
    </source>
</evidence>
<keyword evidence="5" id="KW-0690">Ribosome biogenesis</keyword>
<accession>A0ABR3ZE80</accession>
<gene>
    <name evidence="9" type="ORF">Cpir12675_001863</name>
</gene>
<evidence type="ECO:0000256" key="6">
    <source>
        <dbReference type="ARBA" id="ARBA00023242"/>
    </source>
</evidence>
<comment type="similarity">
    <text evidence="3">Belongs to the RSA3 family.</text>
</comment>
<comment type="caution">
    <text evidence="9">The sequence shown here is derived from an EMBL/GenBank/DDBJ whole genome shotgun (WGS) entry which is preliminary data.</text>
</comment>
<keyword evidence="6" id="KW-0539">Nucleus</keyword>
<dbReference type="InterPro" id="IPR051898">
    <property type="entry name" value="Ribosome_Assembly_3"/>
</dbReference>
<organism evidence="9 10">
    <name type="scientific">Ceratocystis pirilliformis</name>
    <dbReference type="NCBI Taxonomy" id="259994"/>
    <lineage>
        <taxon>Eukaryota</taxon>
        <taxon>Fungi</taxon>
        <taxon>Dikarya</taxon>
        <taxon>Ascomycota</taxon>
        <taxon>Pezizomycotina</taxon>
        <taxon>Sordariomycetes</taxon>
        <taxon>Hypocreomycetidae</taxon>
        <taxon>Microascales</taxon>
        <taxon>Ceratocystidaceae</taxon>
        <taxon>Ceratocystis</taxon>
    </lineage>
</organism>
<dbReference type="EMBL" id="JAWDJO010000031">
    <property type="protein sequence ID" value="KAL1898659.1"/>
    <property type="molecule type" value="Genomic_DNA"/>
</dbReference>
<name>A0ABR3ZE80_9PEZI</name>
<evidence type="ECO:0000256" key="2">
    <source>
        <dbReference type="ARBA" id="ARBA00004604"/>
    </source>
</evidence>
<feature type="domain" description="Ribosome-assembly protein 3 C-terminal" evidence="8">
    <location>
        <begin position="19"/>
        <end position="64"/>
    </location>
</feature>
<comment type="function">
    <text evidence="1">Required for efficient biogenesis of the 60S ribosomal subunit.</text>
</comment>
<proteinExistence type="inferred from homology"/>
<keyword evidence="10" id="KW-1185">Reference proteome</keyword>
<evidence type="ECO:0000313" key="10">
    <source>
        <dbReference type="Proteomes" id="UP001583280"/>
    </source>
</evidence>